<protein>
    <recommendedName>
        <fullName evidence="2">SAM domain-containing protein</fullName>
    </recommendedName>
</protein>
<feature type="compositionally biased region" description="Low complexity" evidence="1">
    <location>
        <begin position="255"/>
        <end position="279"/>
    </location>
</feature>
<feature type="domain" description="SAM" evidence="2">
    <location>
        <begin position="24"/>
        <end position="90"/>
    </location>
</feature>
<accession>A0AA88GT74</accession>
<gene>
    <name evidence="4" type="ORF">C9374_002876</name>
    <name evidence="3" type="ORF">C9374_014294</name>
</gene>
<feature type="compositionally biased region" description="Polar residues" evidence="1">
    <location>
        <begin position="111"/>
        <end position="121"/>
    </location>
</feature>
<dbReference type="SMART" id="SM00454">
    <property type="entry name" value="SAM"/>
    <property type="match status" value="1"/>
</dbReference>
<dbReference type="AlphaFoldDB" id="A0AA88GT74"/>
<organism evidence="4 5">
    <name type="scientific">Naegleria lovaniensis</name>
    <name type="common">Amoeba</name>
    <dbReference type="NCBI Taxonomy" id="51637"/>
    <lineage>
        <taxon>Eukaryota</taxon>
        <taxon>Discoba</taxon>
        <taxon>Heterolobosea</taxon>
        <taxon>Tetramitia</taxon>
        <taxon>Eutetramitia</taxon>
        <taxon>Vahlkampfiidae</taxon>
        <taxon>Naegleria</taxon>
    </lineage>
</organism>
<dbReference type="EMBL" id="PYSW02000016">
    <property type="protein sequence ID" value="KAG2386430.1"/>
    <property type="molecule type" value="Genomic_DNA"/>
</dbReference>
<feature type="compositionally biased region" description="Polar residues" evidence="1">
    <location>
        <begin position="129"/>
        <end position="154"/>
    </location>
</feature>
<evidence type="ECO:0000256" key="1">
    <source>
        <dbReference type="SAM" id="MobiDB-lite"/>
    </source>
</evidence>
<evidence type="ECO:0000313" key="5">
    <source>
        <dbReference type="Proteomes" id="UP000816034"/>
    </source>
</evidence>
<feature type="compositionally biased region" description="Low complexity" evidence="1">
    <location>
        <begin position="167"/>
        <end position="178"/>
    </location>
</feature>
<feature type="compositionally biased region" description="Basic and acidic residues" evidence="1">
    <location>
        <begin position="190"/>
        <end position="205"/>
    </location>
</feature>
<dbReference type="Gene3D" id="1.10.150.50">
    <property type="entry name" value="Transcription Factor, Ets-1"/>
    <property type="match status" value="1"/>
</dbReference>
<dbReference type="SUPFAM" id="SSF47769">
    <property type="entry name" value="SAM/Pointed domain"/>
    <property type="match status" value="1"/>
</dbReference>
<feature type="compositionally biased region" description="Pro residues" evidence="1">
    <location>
        <begin position="280"/>
        <end position="291"/>
    </location>
</feature>
<reference evidence="4 5" key="1">
    <citation type="journal article" date="2018" name="BMC Genomics">
        <title>The genome of Naegleria lovaniensis, the basis for a comparative approach to unravel pathogenicity factors of the human pathogenic amoeba N. fowleri.</title>
        <authorList>
            <person name="Liechti N."/>
            <person name="Schurch N."/>
            <person name="Bruggmann R."/>
            <person name="Wittwer M."/>
        </authorList>
    </citation>
    <scope>NUCLEOTIDE SEQUENCE [LARGE SCALE GENOMIC DNA]</scope>
    <source>
        <strain evidence="4 5">ATCC 30569</strain>
    </source>
</reference>
<evidence type="ECO:0000259" key="2">
    <source>
        <dbReference type="SMART" id="SM00454"/>
    </source>
</evidence>
<feature type="region of interest" description="Disordered" evidence="1">
    <location>
        <begin position="111"/>
        <end position="320"/>
    </location>
</feature>
<dbReference type="EMBL" id="PYSW02000085">
    <property type="protein sequence ID" value="KAG2370718.1"/>
    <property type="molecule type" value="Genomic_DNA"/>
</dbReference>
<evidence type="ECO:0000313" key="3">
    <source>
        <dbReference type="EMBL" id="KAG2370718.1"/>
    </source>
</evidence>
<feature type="compositionally biased region" description="Polar residues" evidence="1">
    <location>
        <begin position="218"/>
        <end position="227"/>
    </location>
</feature>
<feature type="compositionally biased region" description="Polar residues" evidence="1">
    <location>
        <begin position="235"/>
        <end position="254"/>
    </location>
</feature>
<reference evidence="4" key="2">
    <citation type="submission" date="2020-04" db="EMBL/GenBank/DDBJ databases">
        <authorList>
            <person name="Liechti N."/>
            <person name="Schuerch N."/>
            <person name="Bruggmann R."/>
            <person name="Wittwer M."/>
        </authorList>
    </citation>
    <scope>NUCLEOTIDE SEQUENCE</scope>
    <source>
        <strain evidence="4">ATCC 30569</strain>
    </source>
</reference>
<sequence length="320" mass="35999">MNLFKLKSTTSTHEFVPDVTHIAIKNWTSENFKHWLMSEKYDQKTVIDVLMKQQLTGNAILCLTKDLTEFKVPTGAAISIIAKLDKLRQEQEEWMQQPQTKQLFSLSYPSATTTTEPFSNSENHESISVVDSNENVDSQTSPRAIPKQPQTPTVQPIIHHAEQDHPGSSMHSLSGHSSTIQQISPRNHHCAQEEQLHSTDKVSPRRDHHPKPLPTLPHSASSSTKPNTPIPPMKRSSSVQANGTNPNNNRLNSFSTTTTTTTTQQQQPILQQTQQQSPRQTPPQYQPPPQQSSPTNVQQDHKNTRSKKFVDAGFFPEDEL</sequence>
<dbReference type="GeneID" id="68095331"/>
<dbReference type="Proteomes" id="UP000816034">
    <property type="component" value="Unassembled WGS sequence"/>
</dbReference>
<dbReference type="InterPro" id="IPR001660">
    <property type="entry name" value="SAM"/>
</dbReference>
<comment type="caution">
    <text evidence="4">The sequence shown here is derived from an EMBL/GenBank/DDBJ whole genome shotgun (WGS) entry which is preliminary data.</text>
</comment>
<dbReference type="InterPro" id="IPR013761">
    <property type="entry name" value="SAM/pointed_sf"/>
</dbReference>
<keyword evidence="5" id="KW-1185">Reference proteome</keyword>
<name>A0AA88GT74_NAELO</name>
<proteinExistence type="predicted"/>
<evidence type="ECO:0000313" key="4">
    <source>
        <dbReference type="EMBL" id="KAG2386430.1"/>
    </source>
</evidence>
<dbReference type="RefSeq" id="XP_044550422.1">
    <property type="nucleotide sequence ID" value="XM_044692341.1"/>
</dbReference>